<dbReference type="InterPro" id="IPR043519">
    <property type="entry name" value="NT_sf"/>
</dbReference>
<dbReference type="Pfam" id="PF08843">
    <property type="entry name" value="AbiEii"/>
    <property type="match status" value="1"/>
</dbReference>
<dbReference type="AlphaFoldDB" id="A0A660SKE1"/>
<dbReference type="SUPFAM" id="SSF81301">
    <property type="entry name" value="Nucleotidyltransferase"/>
    <property type="match status" value="1"/>
</dbReference>
<name>A0A660SKE1_UNCW3</name>
<sequence length="204" mass="24562">MNTLISQKRSLRRRSKKDTVNFEQIALRVAEILKAQDIPYMFTGALAVNYHGKPRMTHDIDVVVLLRKENVPQLKKIFDEDFFIDEESIFAALKENSMFNIIHKETGLKVDFWIRKNDDYSQEAFRRRGWYPYQGTEICLATPEDMIIEKLEWFKRSEIDKHYFDALGIYRIQKEKLDIRHIDFWCQQKSIQEIWERIKAKDRP</sequence>
<proteinExistence type="predicted"/>
<dbReference type="Gene3D" id="3.30.460.40">
    <property type="match status" value="1"/>
</dbReference>
<protein>
    <recommendedName>
        <fullName evidence="3">Nucleotidyltransferase family protein</fullName>
    </recommendedName>
</protein>
<comment type="caution">
    <text evidence="1">The sequence shown here is derived from an EMBL/GenBank/DDBJ whole genome shotgun (WGS) entry which is preliminary data.</text>
</comment>
<accession>A0A660SKE1</accession>
<evidence type="ECO:0008006" key="3">
    <source>
        <dbReference type="Google" id="ProtNLM"/>
    </source>
</evidence>
<dbReference type="EMBL" id="QNBE01000014">
    <property type="protein sequence ID" value="RKX71224.1"/>
    <property type="molecule type" value="Genomic_DNA"/>
</dbReference>
<reference evidence="1 2" key="1">
    <citation type="submission" date="2018-06" db="EMBL/GenBank/DDBJ databases">
        <title>Extensive metabolic versatility and redundancy in microbially diverse, dynamic hydrothermal sediments.</title>
        <authorList>
            <person name="Dombrowski N."/>
            <person name="Teske A."/>
            <person name="Baker B.J."/>
        </authorList>
    </citation>
    <scope>NUCLEOTIDE SEQUENCE [LARGE SCALE GENOMIC DNA]</scope>
    <source>
        <strain evidence="1">B36_G15</strain>
    </source>
</reference>
<gene>
    <name evidence="1" type="ORF">DRP53_02435</name>
</gene>
<organism evidence="1 2">
    <name type="scientific">candidate division WOR-3 bacterium</name>
    <dbReference type="NCBI Taxonomy" id="2052148"/>
    <lineage>
        <taxon>Bacteria</taxon>
        <taxon>Bacteria division WOR-3</taxon>
    </lineage>
</organism>
<dbReference type="Proteomes" id="UP000268469">
    <property type="component" value="Unassembled WGS sequence"/>
</dbReference>
<dbReference type="InterPro" id="IPR014942">
    <property type="entry name" value="AbiEii"/>
</dbReference>
<evidence type="ECO:0000313" key="2">
    <source>
        <dbReference type="Proteomes" id="UP000268469"/>
    </source>
</evidence>
<evidence type="ECO:0000313" key="1">
    <source>
        <dbReference type="EMBL" id="RKX71224.1"/>
    </source>
</evidence>